<evidence type="ECO:0000313" key="3">
    <source>
        <dbReference type="EMBL" id="CEF67593.1"/>
    </source>
</evidence>
<dbReference type="WormBase" id="SRAE_2000225500">
    <property type="protein sequence ID" value="SRP12408"/>
    <property type="gene ID" value="WBGene00262464"/>
</dbReference>
<evidence type="ECO:0000313" key="5">
    <source>
        <dbReference type="WBParaSite" id="SRAE_2000225500.1"/>
    </source>
</evidence>
<dbReference type="InterPro" id="IPR026111">
    <property type="entry name" value="Abra"/>
</dbReference>
<dbReference type="SMART" id="SM01283">
    <property type="entry name" value="Costars"/>
    <property type="match status" value="1"/>
</dbReference>
<accession>A0A090LHG2</accession>
<dbReference type="WBParaSite" id="SRAE_2000225500.1">
    <property type="protein sequence ID" value="SRAE_2000225500.1"/>
    <property type="gene ID" value="WBGene00262464"/>
</dbReference>
<evidence type="ECO:0000256" key="1">
    <source>
        <dbReference type="SAM" id="Coils"/>
    </source>
</evidence>
<dbReference type="OrthoDB" id="9871914at2759"/>
<dbReference type="RefSeq" id="XP_024506793.1">
    <property type="nucleotide sequence ID" value="XM_024653303.1"/>
</dbReference>
<feature type="domain" description="Costars" evidence="2">
    <location>
        <begin position="154"/>
        <end position="231"/>
    </location>
</feature>
<dbReference type="EMBL" id="LN609529">
    <property type="protein sequence ID" value="CEF67593.1"/>
    <property type="molecule type" value="Genomic_DNA"/>
</dbReference>
<protein>
    <submittedName>
        <fullName evidence="3 5">Actin-binding Rho-activating protein</fullName>
    </submittedName>
</protein>
<keyword evidence="4" id="KW-1185">Reference proteome</keyword>
<name>A0A090LHG2_STRRB</name>
<evidence type="ECO:0000259" key="2">
    <source>
        <dbReference type="SMART" id="SM01283"/>
    </source>
</evidence>
<dbReference type="Proteomes" id="UP000035682">
    <property type="component" value="Unplaced"/>
</dbReference>
<dbReference type="GO" id="GO:0003779">
    <property type="term" value="F:actin binding"/>
    <property type="evidence" value="ECO:0007669"/>
    <property type="project" value="InterPro"/>
</dbReference>
<reference evidence="3 4" key="1">
    <citation type="submission" date="2014-09" db="EMBL/GenBank/DDBJ databases">
        <authorList>
            <person name="Martin A.A."/>
        </authorList>
    </citation>
    <scope>NUCLEOTIDE SEQUENCE</scope>
    <source>
        <strain evidence="4">ED321</strain>
        <strain evidence="3">ED321 Heterogonic</strain>
    </source>
</reference>
<proteinExistence type="predicted"/>
<dbReference type="GO" id="GO:0030017">
    <property type="term" value="C:sarcomere"/>
    <property type="evidence" value="ECO:0007669"/>
    <property type="project" value="TreeGrafter"/>
</dbReference>
<dbReference type="PANTHER" id="PTHR22739">
    <property type="entry name" value="STRIATED MUSCLE ACTIVATOR OF RHO-DEPENDENT SIGNALING-RELATED"/>
    <property type="match status" value="1"/>
</dbReference>
<dbReference type="InterPro" id="IPR038095">
    <property type="entry name" value="Costars_sf"/>
</dbReference>
<gene>
    <name evidence="3 5 6" type="ORF">SRAE_2000225500</name>
</gene>
<sequence length="232" mass="27153">MVFISRKWKSKNTVIIKFTIGIIDNHKPLIGIEKEVTEMWNKLMKNNKKKYKTKIKNCNLKKAISKKEVLNDLEENKKEENIKESVVENKLIKNNSINDVMNKFKNMEIKEKESKKRDVYSPEYIPTKLKKDDPGYGTPIPGTLTELRAKKASKHIEKEMDIVCQVIKEYGKVNKKTGLVEITFGELFNVYTYISDKVVGILLRARKHNMVNFEGEMLFQRRDENKIITLLL</sequence>
<dbReference type="Pfam" id="PF14705">
    <property type="entry name" value="Costars"/>
    <property type="match status" value="1"/>
</dbReference>
<dbReference type="Gene3D" id="1.10.10.1540">
    <property type="entry name" value="Costar domain"/>
    <property type="match status" value="1"/>
</dbReference>
<dbReference type="AlphaFoldDB" id="A0A090LHG2"/>
<dbReference type="GO" id="GO:0035025">
    <property type="term" value="P:positive regulation of Rho protein signal transduction"/>
    <property type="evidence" value="ECO:0007669"/>
    <property type="project" value="InterPro"/>
</dbReference>
<dbReference type="InterPro" id="IPR027817">
    <property type="entry name" value="Costars_dom"/>
</dbReference>
<dbReference type="GeneID" id="36379958"/>
<evidence type="ECO:0000313" key="4">
    <source>
        <dbReference type="Proteomes" id="UP000035682"/>
    </source>
</evidence>
<dbReference type="CTD" id="36379958"/>
<keyword evidence="1" id="KW-0175">Coiled coil</keyword>
<organism evidence="3">
    <name type="scientific">Strongyloides ratti</name>
    <name type="common">Parasitic roundworm</name>
    <dbReference type="NCBI Taxonomy" id="34506"/>
    <lineage>
        <taxon>Eukaryota</taxon>
        <taxon>Metazoa</taxon>
        <taxon>Ecdysozoa</taxon>
        <taxon>Nematoda</taxon>
        <taxon>Chromadorea</taxon>
        <taxon>Rhabditida</taxon>
        <taxon>Tylenchina</taxon>
        <taxon>Panagrolaimomorpha</taxon>
        <taxon>Strongyloidoidea</taxon>
        <taxon>Strongyloididae</taxon>
        <taxon>Strongyloides</taxon>
    </lineage>
</organism>
<dbReference type="GO" id="GO:0045944">
    <property type="term" value="P:positive regulation of transcription by RNA polymerase II"/>
    <property type="evidence" value="ECO:0007669"/>
    <property type="project" value="TreeGrafter"/>
</dbReference>
<evidence type="ECO:0000313" key="6">
    <source>
        <dbReference type="WormBase" id="SRAE_2000225500"/>
    </source>
</evidence>
<reference evidence="5" key="2">
    <citation type="submission" date="2020-12" db="UniProtKB">
        <authorList>
            <consortium name="WormBaseParasite"/>
        </authorList>
    </citation>
    <scope>IDENTIFICATION</scope>
</reference>
<dbReference type="PANTHER" id="PTHR22739:SF18">
    <property type="entry name" value="COSTARS DOMAIN-CONTAINING PROTEIN"/>
    <property type="match status" value="1"/>
</dbReference>
<feature type="coiled-coil region" evidence="1">
    <location>
        <begin position="60"/>
        <end position="90"/>
    </location>
</feature>